<feature type="compositionally biased region" description="Polar residues" evidence="1">
    <location>
        <begin position="25"/>
        <end position="47"/>
    </location>
</feature>
<name>I2GU89_9BACT</name>
<dbReference type="EMBL" id="HE805918">
    <property type="protein sequence ID" value="CCH57690.1"/>
    <property type="molecule type" value="Genomic_DNA"/>
</dbReference>
<accession>I2GU89</accession>
<reference evidence="2 3" key="1">
    <citation type="journal article" date="2012" name="J. Bacteriol.">
        <title>Genome Sequence of the Filamentous Bacterium Fibrisoma limi BUZ 3T.</title>
        <authorList>
            <person name="Filippini M."/>
            <person name="Qi W."/>
            <person name="Jaenicke S."/>
            <person name="Goesmann A."/>
            <person name="Smits T.H."/>
            <person name="Bagheri H.C."/>
        </authorList>
    </citation>
    <scope>NUCLEOTIDE SEQUENCE [LARGE SCALE GENOMIC DNA]</scope>
    <source>
        <strain evidence="3">BUZ 3T</strain>
        <plasmid evidence="2 3">pFLIM03</plasmid>
    </source>
</reference>
<organism evidence="2 3">
    <name type="scientific">Fibrisoma limi BUZ 3</name>
    <dbReference type="NCBI Taxonomy" id="1185876"/>
    <lineage>
        <taxon>Bacteria</taxon>
        <taxon>Pseudomonadati</taxon>
        <taxon>Bacteroidota</taxon>
        <taxon>Cytophagia</taxon>
        <taxon>Cytophagales</taxon>
        <taxon>Spirosomataceae</taxon>
        <taxon>Fibrisoma</taxon>
    </lineage>
</organism>
<sequence>MENRFEVKKKTVSNRSNLIVRGNGDKNNGTGQTSNTIVCTDNGQIKW</sequence>
<evidence type="ECO:0000313" key="2">
    <source>
        <dbReference type="EMBL" id="CCH57690.1"/>
    </source>
</evidence>
<keyword evidence="3" id="KW-1185">Reference proteome</keyword>
<keyword evidence="2" id="KW-0614">Plasmid</keyword>
<gene>
    <name evidence="2" type="ORF">BN8_p06899</name>
</gene>
<geneLocation type="plasmid" evidence="2 3">
    <name>pFLIM03</name>
</geneLocation>
<feature type="region of interest" description="Disordered" evidence="1">
    <location>
        <begin position="16"/>
        <end position="47"/>
    </location>
</feature>
<dbReference type="AlphaFoldDB" id="I2GU89"/>
<evidence type="ECO:0000256" key="1">
    <source>
        <dbReference type="SAM" id="MobiDB-lite"/>
    </source>
</evidence>
<dbReference type="Proteomes" id="UP000009309">
    <property type="component" value="Plasmid pFLIM03"/>
</dbReference>
<proteinExistence type="predicted"/>
<evidence type="ECO:0000313" key="3">
    <source>
        <dbReference type="Proteomes" id="UP000009309"/>
    </source>
</evidence>
<protein>
    <submittedName>
        <fullName evidence="2">Uncharacterized protein</fullName>
    </submittedName>
</protein>